<evidence type="ECO:0000313" key="2">
    <source>
        <dbReference type="Proteomes" id="UP001314170"/>
    </source>
</evidence>
<dbReference type="Proteomes" id="UP001314170">
    <property type="component" value="Unassembled WGS sequence"/>
</dbReference>
<name>A0AAV1SGF0_9ROSI</name>
<protein>
    <submittedName>
        <fullName evidence="1">Uncharacterized protein</fullName>
    </submittedName>
</protein>
<dbReference type="AlphaFoldDB" id="A0AAV1SGF0"/>
<proteinExistence type="predicted"/>
<organism evidence="1 2">
    <name type="scientific">Dovyalis caffra</name>
    <dbReference type="NCBI Taxonomy" id="77055"/>
    <lineage>
        <taxon>Eukaryota</taxon>
        <taxon>Viridiplantae</taxon>
        <taxon>Streptophyta</taxon>
        <taxon>Embryophyta</taxon>
        <taxon>Tracheophyta</taxon>
        <taxon>Spermatophyta</taxon>
        <taxon>Magnoliopsida</taxon>
        <taxon>eudicotyledons</taxon>
        <taxon>Gunneridae</taxon>
        <taxon>Pentapetalae</taxon>
        <taxon>rosids</taxon>
        <taxon>fabids</taxon>
        <taxon>Malpighiales</taxon>
        <taxon>Salicaceae</taxon>
        <taxon>Flacourtieae</taxon>
        <taxon>Dovyalis</taxon>
    </lineage>
</organism>
<keyword evidence="2" id="KW-1185">Reference proteome</keyword>
<sequence length="129" mass="14737">MASCGCTTIKVKEGGRSFWGVGLLVVLTNKKRRLGGVKASVLIGETLGGGAVGMGWNGRRRYELVCGGLELEWEEKIRASWGGLRLELKEEMWIGWLLSSYWMMRRKGWWCSRPKKRRVEERVMIIFGE</sequence>
<gene>
    <name evidence="1" type="ORF">DCAF_LOCUS22057</name>
</gene>
<accession>A0AAV1SGF0</accession>
<evidence type="ECO:0000313" key="1">
    <source>
        <dbReference type="EMBL" id="CAK7349343.1"/>
    </source>
</evidence>
<dbReference type="EMBL" id="CAWUPB010001173">
    <property type="protein sequence ID" value="CAK7349343.1"/>
    <property type="molecule type" value="Genomic_DNA"/>
</dbReference>
<reference evidence="1 2" key="1">
    <citation type="submission" date="2024-01" db="EMBL/GenBank/DDBJ databases">
        <authorList>
            <person name="Waweru B."/>
        </authorList>
    </citation>
    <scope>NUCLEOTIDE SEQUENCE [LARGE SCALE GENOMIC DNA]</scope>
</reference>
<comment type="caution">
    <text evidence="1">The sequence shown here is derived from an EMBL/GenBank/DDBJ whole genome shotgun (WGS) entry which is preliminary data.</text>
</comment>